<accession>A0A383CFZ6</accession>
<proteinExistence type="predicted"/>
<dbReference type="SUPFAM" id="SSF52374">
    <property type="entry name" value="Nucleotidylyl transferase"/>
    <property type="match status" value="1"/>
</dbReference>
<evidence type="ECO:0000313" key="1">
    <source>
        <dbReference type="EMBL" id="SVE30498.1"/>
    </source>
</evidence>
<sequence length="72" mass="8255">VFTFGRFNPLTSGHEIMINDVIKQAKSFGGKPLIFTSQTQDSKKNPLSYNDKTKYLKKFWGRKIIKDTSIVT</sequence>
<dbReference type="AlphaFoldDB" id="A0A383CFZ6"/>
<organism evidence="1">
    <name type="scientific">marine metagenome</name>
    <dbReference type="NCBI Taxonomy" id="408172"/>
    <lineage>
        <taxon>unclassified sequences</taxon>
        <taxon>metagenomes</taxon>
        <taxon>ecological metagenomes</taxon>
    </lineage>
</organism>
<dbReference type="InterPro" id="IPR014729">
    <property type="entry name" value="Rossmann-like_a/b/a_fold"/>
</dbReference>
<name>A0A383CFZ6_9ZZZZ</name>
<evidence type="ECO:0008006" key="2">
    <source>
        <dbReference type="Google" id="ProtNLM"/>
    </source>
</evidence>
<protein>
    <recommendedName>
        <fullName evidence="2">Cytidyltransferase-like domain-containing protein</fullName>
    </recommendedName>
</protein>
<reference evidence="1" key="1">
    <citation type="submission" date="2018-05" db="EMBL/GenBank/DDBJ databases">
        <authorList>
            <person name="Lanie J.A."/>
            <person name="Ng W.-L."/>
            <person name="Kazmierczak K.M."/>
            <person name="Andrzejewski T.M."/>
            <person name="Davidsen T.M."/>
            <person name="Wayne K.J."/>
            <person name="Tettelin H."/>
            <person name="Glass J.I."/>
            <person name="Rusch D."/>
            <person name="Podicherti R."/>
            <person name="Tsui H.-C.T."/>
            <person name="Winkler M.E."/>
        </authorList>
    </citation>
    <scope>NUCLEOTIDE SEQUENCE</scope>
</reference>
<feature type="non-terminal residue" evidence="1">
    <location>
        <position position="1"/>
    </location>
</feature>
<gene>
    <name evidence="1" type="ORF">METZ01_LOCUS483352</name>
</gene>
<feature type="non-terminal residue" evidence="1">
    <location>
        <position position="72"/>
    </location>
</feature>
<dbReference type="EMBL" id="UINC01208109">
    <property type="protein sequence ID" value="SVE30498.1"/>
    <property type="molecule type" value="Genomic_DNA"/>
</dbReference>
<dbReference type="Gene3D" id="3.40.50.620">
    <property type="entry name" value="HUPs"/>
    <property type="match status" value="1"/>
</dbReference>